<dbReference type="GO" id="GO:0001522">
    <property type="term" value="P:pseudouridine synthesis"/>
    <property type="evidence" value="ECO:0007669"/>
    <property type="project" value="InterPro"/>
</dbReference>
<protein>
    <submittedName>
        <fullName evidence="4">Ribosomal large subunit pseudouridine synthase B</fullName>
        <ecNumber evidence="4">5.4.99.22</ecNumber>
    </submittedName>
</protein>
<dbReference type="Proteomes" id="UP000254621">
    <property type="component" value="Unassembled WGS sequence"/>
</dbReference>
<dbReference type="GO" id="GO:0003723">
    <property type="term" value="F:RNA binding"/>
    <property type="evidence" value="ECO:0007669"/>
    <property type="project" value="InterPro"/>
</dbReference>
<dbReference type="GO" id="GO:0160139">
    <property type="term" value="F:23S rRNA pseudouridine(2605) synthase activity"/>
    <property type="evidence" value="ECO:0007669"/>
    <property type="project" value="UniProtKB-EC"/>
</dbReference>
<evidence type="ECO:0000259" key="3">
    <source>
        <dbReference type="Pfam" id="PF00849"/>
    </source>
</evidence>
<evidence type="ECO:0000256" key="2">
    <source>
        <dbReference type="ARBA" id="ARBA00023235"/>
    </source>
</evidence>
<dbReference type="EMBL" id="UHIV01000004">
    <property type="protein sequence ID" value="SUP59301.1"/>
    <property type="molecule type" value="Genomic_DNA"/>
</dbReference>
<reference evidence="4 5" key="1">
    <citation type="submission" date="2018-06" db="EMBL/GenBank/DDBJ databases">
        <authorList>
            <consortium name="Pathogen Informatics"/>
            <person name="Doyle S."/>
        </authorList>
    </citation>
    <scope>NUCLEOTIDE SEQUENCE [LARGE SCALE GENOMIC DNA]</scope>
    <source>
        <strain evidence="4 5">NCTC13645</strain>
    </source>
</reference>
<feature type="domain" description="Pseudouridine synthase RsuA/RluA-like" evidence="3">
    <location>
        <begin position="1"/>
        <end position="63"/>
    </location>
</feature>
<sequence>MNKPREVVTTASDDKDRATVLDILKDVPQRIYPVGRLDYDTTGVLLLTNDGDLANQLMHPSYKSIRYMSPR</sequence>
<dbReference type="AlphaFoldDB" id="A0A380P257"/>
<dbReference type="InterPro" id="IPR006145">
    <property type="entry name" value="PsdUridine_synth_RsuA/RluA"/>
</dbReference>
<dbReference type="InterPro" id="IPR018496">
    <property type="entry name" value="PsdUridine_synth_RsuA/RluB_CS"/>
</dbReference>
<dbReference type="Pfam" id="PF00849">
    <property type="entry name" value="PseudoU_synth_2"/>
    <property type="match status" value="1"/>
</dbReference>
<keyword evidence="2 4" id="KW-0413">Isomerase</keyword>
<accession>A0A380P257</accession>
<dbReference type="SUPFAM" id="SSF55120">
    <property type="entry name" value="Pseudouridine synthase"/>
    <property type="match status" value="1"/>
</dbReference>
<proteinExistence type="inferred from homology"/>
<dbReference type="InterPro" id="IPR020094">
    <property type="entry name" value="TruA/RsuA/RluB/E/F_N"/>
</dbReference>
<dbReference type="InterPro" id="IPR050343">
    <property type="entry name" value="RsuA_PseudoU_synthase"/>
</dbReference>
<dbReference type="PANTHER" id="PTHR47683:SF2">
    <property type="entry name" value="RNA-BINDING S4 DOMAIN-CONTAINING PROTEIN"/>
    <property type="match status" value="1"/>
</dbReference>
<evidence type="ECO:0000313" key="4">
    <source>
        <dbReference type="EMBL" id="SUP59301.1"/>
    </source>
</evidence>
<dbReference type="InterPro" id="IPR020103">
    <property type="entry name" value="PsdUridine_synth_cat_dom_sf"/>
</dbReference>
<evidence type="ECO:0000256" key="1">
    <source>
        <dbReference type="ARBA" id="ARBA00008348"/>
    </source>
</evidence>
<dbReference type="EC" id="5.4.99.22" evidence="4"/>
<gene>
    <name evidence="4" type="primary">rluB_1</name>
    <name evidence="4" type="ORF">NCTC13645_01556</name>
</gene>
<dbReference type="Gene3D" id="3.30.70.580">
    <property type="entry name" value="Pseudouridine synthase I, catalytic domain, N-terminal subdomain"/>
    <property type="match status" value="1"/>
</dbReference>
<name>A0A380P257_WEIVI</name>
<organism evidence="4 5">
    <name type="scientific">Weissella viridescens</name>
    <name type="common">Lactobacillus viridescens</name>
    <dbReference type="NCBI Taxonomy" id="1629"/>
    <lineage>
        <taxon>Bacteria</taxon>
        <taxon>Bacillati</taxon>
        <taxon>Bacillota</taxon>
        <taxon>Bacilli</taxon>
        <taxon>Lactobacillales</taxon>
        <taxon>Lactobacillaceae</taxon>
        <taxon>Weissella</taxon>
    </lineage>
</organism>
<evidence type="ECO:0000313" key="5">
    <source>
        <dbReference type="Proteomes" id="UP000254621"/>
    </source>
</evidence>
<dbReference type="PANTHER" id="PTHR47683">
    <property type="entry name" value="PSEUDOURIDINE SYNTHASE FAMILY PROTEIN-RELATED"/>
    <property type="match status" value="1"/>
</dbReference>
<dbReference type="PROSITE" id="PS01149">
    <property type="entry name" value="PSI_RSU"/>
    <property type="match status" value="1"/>
</dbReference>
<comment type="similarity">
    <text evidence="1">Belongs to the pseudouridine synthase RsuA family.</text>
</comment>
<dbReference type="GO" id="GO:0006364">
    <property type="term" value="P:rRNA processing"/>
    <property type="evidence" value="ECO:0007669"/>
    <property type="project" value="UniProtKB-ARBA"/>
</dbReference>